<dbReference type="Gene3D" id="1.20.1280.50">
    <property type="match status" value="1"/>
</dbReference>
<dbReference type="Gene3D" id="3.80.10.10">
    <property type="entry name" value="Ribonuclease Inhibitor"/>
    <property type="match status" value="1"/>
</dbReference>
<evidence type="ECO:0000313" key="3">
    <source>
        <dbReference type="Proteomes" id="UP000187609"/>
    </source>
</evidence>
<name>A0A1J6IQD3_NICAT</name>
<organism evidence="2 3">
    <name type="scientific">Nicotiana attenuata</name>
    <name type="common">Coyote tobacco</name>
    <dbReference type="NCBI Taxonomy" id="49451"/>
    <lineage>
        <taxon>Eukaryota</taxon>
        <taxon>Viridiplantae</taxon>
        <taxon>Streptophyta</taxon>
        <taxon>Embryophyta</taxon>
        <taxon>Tracheophyta</taxon>
        <taxon>Spermatophyta</taxon>
        <taxon>Magnoliopsida</taxon>
        <taxon>eudicotyledons</taxon>
        <taxon>Gunneridae</taxon>
        <taxon>Pentapetalae</taxon>
        <taxon>asterids</taxon>
        <taxon>lamiids</taxon>
        <taxon>Solanales</taxon>
        <taxon>Solanaceae</taxon>
        <taxon>Nicotianoideae</taxon>
        <taxon>Nicotianeae</taxon>
        <taxon>Nicotiana</taxon>
    </lineage>
</organism>
<dbReference type="InterPro" id="IPR001810">
    <property type="entry name" value="F-box_dom"/>
</dbReference>
<dbReference type="Gramene" id="OIT06468">
    <property type="protein sequence ID" value="OIT06468"/>
    <property type="gene ID" value="A4A49_22680"/>
</dbReference>
<feature type="domain" description="F-box" evidence="1">
    <location>
        <begin position="198"/>
        <end position="238"/>
    </location>
</feature>
<keyword evidence="3" id="KW-1185">Reference proteome</keyword>
<dbReference type="AlphaFoldDB" id="A0A1J6IQD3"/>
<gene>
    <name evidence="2" type="primary">SKIP14_0</name>
    <name evidence="2" type="ORF">A4A49_22680</name>
</gene>
<dbReference type="Pfam" id="PF12937">
    <property type="entry name" value="F-box-like"/>
    <property type="match status" value="1"/>
</dbReference>
<accession>A0A1J6IQD3</accession>
<dbReference type="GeneID" id="109211471"/>
<dbReference type="InterPro" id="IPR050648">
    <property type="entry name" value="F-box_LRR-repeat"/>
</dbReference>
<dbReference type="InterPro" id="IPR032675">
    <property type="entry name" value="LRR_dom_sf"/>
</dbReference>
<dbReference type="PROSITE" id="PS50181">
    <property type="entry name" value="FBOX"/>
    <property type="match status" value="1"/>
</dbReference>
<evidence type="ECO:0000313" key="2">
    <source>
        <dbReference type="EMBL" id="OIT06468.1"/>
    </source>
</evidence>
<sequence>MALNQEEGYLTRIGFDNGCSVERCLNDKVGGFADFWCLNCEMGELYDYKGGKANKGSDDIADLLPQDPFNMDITTKGTGLATIAGFLEDLENDFGLKTLGFMSDKIEVKGVDDHLLVDLDFVLSGTVRIHQDAGKTDGNFELFGMDLSEGLEGDHGLMNGNAEIMGFSYEKYWILRDDSMDNDQGGINDQSDMDGGDPSDALLLALGYLGLRDLLAVERVCKSLRDAVRGDPLLWRSIHIDYPLNPNITDDILIKLTNRAQGHLHSLSLVYCLNITILGLKHVLERNPSLTKLSVPGCIRLTADGILSNLKVFKSGEKNRLKYIGIHGVFGVTNQHFEEFKLLMGEDNSKLPTTRKPRFLGSGHSDDDCALDIEVCPKCQQLRLVYDCPSESCIRKQSTTQLCRACTICIERCINCGCCLDNREYEELISFELLCLDCWRELWGWQEREQKMTILPKTTVLHKQASYHLYLRG</sequence>
<dbReference type="EMBL" id="MJEQ01037184">
    <property type="protein sequence ID" value="OIT06468.1"/>
    <property type="molecule type" value="Genomic_DNA"/>
</dbReference>
<dbReference type="PANTHER" id="PTHR13382:SF20">
    <property type="entry name" value="F-BOX PROTEIN SKIP14-LIKE"/>
    <property type="match status" value="1"/>
</dbReference>
<dbReference type="Proteomes" id="UP000187609">
    <property type="component" value="Unassembled WGS sequence"/>
</dbReference>
<dbReference type="PANTHER" id="PTHR13382">
    <property type="entry name" value="MITOCHONDRIAL ATP SYNTHASE COUPLING FACTOR B"/>
    <property type="match status" value="1"/>
</dbReference>
<dbReference type="OMA" id="IERCINC"/>
<protein>
    <submittedName>
        <fullName evidence="2">F-box protein skip14</fullName>
    </submittedName>
</protein>
<comment type="caution">
    <text evidence="2">The sequence shown here is derived from an EMBL/GenBank/DDBJ whole genome shotgun (WGS) entry which is preliminary data.</text>
</comment>
<dbReference type="InterPro" id="IPR036047">
    <property type="entry name" value="F-box-like_dom_sf"/>
</dbReference>
<evidence type="ECO:0000259" key="1">
    <source>
        <dbReference type="PROSITE" id="PS50181"/>
    </source>
</evidence>
<dbReference type="GO" id="GO:0005737">
    <property type="term" value="C:cytoplasm"/>
    <property type="evidence" value="ECO:0007669"/>
    <property type="project" value="TreeGrafter"/>
</dbReference>
<dbReference type="KEGG" id="nau:109211471"/>
<dbReference type="STRING" id="49451.A0A1J6IQD3"/>
<proteinExistence type="predicted"/>
<dbReference type="OrthoDB" id="10044893at2759"/>
<dbReference type="SUPFAM" id="SSF81383">
    <property type="entry name" value="F-box domain"/>
    <property type="match status" value="1"/>
</dbReference>
<reference evidence="2" key="1">
    <citation type="submission" date="2016-11" db="EMBL/GenBank/DDBJ databases">
        <title>The genome of Nicotiana attenuata.</title>
        <authorList>
            <person name="Xu S."/>
            <person name="Brockmoeller T."/>
            <person name="Gaquerel E."/>
            <person name="Navarro A."/>
            <person name="Kuhl H."/>
            <person name="Gase K."/>
            <person name="Ling Z."/>
            <person name="Zhou W."/>
            <person name="Kreitzer C."/>
            <person name="Stanke M."/>
            <person name="Tang H."/>
            <person name="Lyons E."/>
            <person name="Pandey P."/>
            <person name="Pandey S.P."/>
            <person name="Timmermann B."/>
            <person name="Baldwin I.T."/>
        </authorList>
    </citation>
    <scope>NUCLEOTIDE SEQUENCE [LARGE SCALE GENOMIC DNA]</scope>
    <source>
        <strain evidence="2">UT</strain>
    </source>
</reference>
<dbReference type="SUPFAM" id="SSF52047">
    <property type="entry name" value="RNI-like"/>
    <property type="match status" value="1"/>
</dbReference>